<feature type="transmembrane region" description="Helical" evidence="11">
    <location>
        <begin position="411"/>
        <end position="430"/>
    </location>
</feature>
<keyword evidence="5" id="KW-0547">Nucleotide-binding</keyword>
<name>A0A0Q9Z4K4_9FLAO</name>
<dbReference type="Pfam" id="PF02518">
    <property type="entry name" value="HATPase_c"/>
    <property type="match status" value="1"/>
</dbReference>
<dbReference type="PROSITE" id="PS50109">
    <property type="entry name" value="HIS_KIN"/>
    <property type="match status" value="1"/>
</dbReference>
<comment type="caution">
    <text evidence="14">The sequence shown here is derived from an EMBL/GenBank/DDBJ whole genome shotgun (WGS) entry which is preliminary data.</text>
</comment>
<evidence type="ECO:0000259" key="13">
    <source>
        <dbReference type="PROSITE" id="PS50109"/>
    </source>
</evidence>
<evidence type="ECO:0000256" key="3">
    <source>
        <dbReference type="ARBA" id="ARBA00022553"/>
    </source>
</evidence>
<evidence type="ECO:0000256" key="1">
    <source>
        <dbReference type="ARBA" id="ARBA00000085"/>
    </source>
</evidence>
<dbReference type="EMBL" id="LKTP01000034">
    <property type="protein sequence ID" value="KRG27804.1"/>
    <property type="molecule type" value="Genomic_DNA"/>
</dbReference>
<keyword evidence="9" id="KW-0802">TPR repeat</keyword>
<feature type="coiled-coil region" evidence="10">
    <location>
        <begin position="499"/>
        <end position="529"/>
    </location>
</feature>
<accession>A0A0Q9Z4K4</accession>
<feature type="repeat" description="TPR" evidence="9">
    <location>
        <begin position="229"/>
        <end position="262"/>
    </location>
</feature>
<dbReference type="GO" id="GO:0005524">
    <property type="term" value="F:ATP binding"/>
    <property type="evidence" value="ECO:0007669"/>
    <property type="project" value="UniProtKB-KW"/>
</dbReference>
<evidence type="ECO:0000313" key="15">
    <source>
        <dbReference type="Proteomes" id="UP000051643"/>
    </source>
</evidence>
<gene>
    <name evidence="14" type="ORF">APR42_08605</name>
</gene>
<dbReference type="SUPFAM" id="SSF55874">
    <property type="entry name" value="ATPase domain of HSP90 chaperone/DNA topoisomerase II/histidine kinase"/>
    <property type="match status" value="1"/>
</dbReference>
<keyword evidence="11" id="KW-1133">Transmembrane helix</keyword>
<proteinExistence type="predicted"/>
<dbReference type="PANTHER" id="PTHR24421">
    <property type="entry name" value="NITRATE/NITRITE SENSOR PROTEIN NARX-RELATED"/>
    <property type="match status" value="1"/>
</dbReference>
<dbReference type="RefSeq" id="WP_057482477.1">
    <property type="nucleotide sequence ID" value="NZ_BMWR01000004.1"/>
</dbReference>
<dbReference type="EC" id="2.7.13.3" evidence="2"/>
<feature type="domain" description="Histidine kinase" evidence="13">
    <location>
        <begin position="478"/>
        <end position="667"/>
    </location>
</feature>
<feature type="signal peptide" evidence="12">
    <location>
        <begin position="1"/>
        <end position="25"/>
    </location>
</feature>
<dbReference type="InterPro" id="IPR011990">
    <property type="entry name" value="TPR-like_helical_dom_sf"/>
</dbReference>
<dbReference type="OrthoDB" id="977000at2"/>
<reference evidence="14" key="1">
    <citation type="submission" date="2015-10" db="EMBL/GenBank/DDBJ databases">
        <title>Draft genome sequence of Salegentibacter mishustinae KCTC 12263.</title>
        <authorList>
            <person name="Lin W."/>
            <person name="Zheng Q."/>
        </authorList>
    </citation>
    <scope>NUCLEOTIDE SEQUENCE [LARGE SCALE GENOMIC DNA]</scope>
    <source>
        <strain evidence="14">KCTC 12263</strain>
    </source>
</reference>
<dbReference type="SMART" id="SM00028">
    <property type="entry name" value="TPR"/>
    <property type="match status" value="4"/>
</dbReference>
<evidence type="ECO:0000256" key="6">
    <source>
        <dbReference type="ARBA" id="ARBA00022777"/>
    </source>
</evidence>
<dbReference type="AlphaFoldDB" id="A0A0Q9Z4K4"/>
<keyword evidence="3" id="KW-0597">Phosphoprotein</keyword>
<dbReference type="Gene3D" id="3.30.565.10">
    <property type="entry name" value="Histidine kinase-like ATPase, C-terminal domain"/>
    <property type="match status" value="1"/>
</dbReference>
<dbReference type="CDD" id="cd16917">
    <property type="entry name" value="HATPase_UhpB-NarQ-NarX-like"/>
    <property type="match status" value="1"/>
</dbReference>
<dbReference type="STRING" id="270918.APR42_08605"/>
<keyword evidence="8" id="KW-0902">Two-component regulatory system</keyword>
<dbReference type="PROSITE" id="PS51257">
    <property type="entry name" value="PROKAR_LIPOPROTEIN"/>
    <property type="match status" value="1"/>
</dbReference>
<protein>
    <recommendedName>
        <fullName evidence="2">histidine kinase</fullName>
        <ecNumber evidence="2">2.7.13.3</ecNumber>
    </recommendedName>
</protein>
<keyword evidence="4" id="KW-0808">Transferase</keyword>
<evidence type="ECO:0000256" key="8">
    <source>
        <dbReference type="ARBA" id="ARBA00023012"/>
    </source>
</evidence>
<dbReference type="InterPro" id="IPR003594">
    <property type="entry name" value="HATPase_dom"/>
</dbReference>
<dbReference type="GO" id="GO:0046983">
    <property type="term" value="F:protein dimerization activity"/>
    <property type="evidence" value="ECO:0007669"/>
    <property type="project" value="InterPro"/>
</dbReference>
<keyword evidence="10" id="KW-0175">Coiled coil</keyword>
<evidence type="ECO:0000313" key="14">
    <source>
        <dbReference type="EMBL" id="KRG27804.1"/>
    </source>
</evidence>
<evidence type="ECO:0000256" key="9">
    <source>
        <dbReference type="PROSITE-ProRule" id="PRU00339"/>
    </source>
</evidence>
<evidence type="ECO:0000256" key="4">
    <source>
        <dbReference type="ARBA" id="ARBA00022679"/>
    </source>
</evidence>
<keyword evidence="6" id="KW-0418">Kinase</keyword>
<dbReference type="Proteomes" id="UP000051643">
    <property type="component" value="Unassembled WGS sequence"/>
</dbReference>
<dbReference type="Gene3D" id="1.20.5.1930">
    <property type="match status" value="1"/>
</dbReference>
<dbReference type="Pfam" id="PF13424">
    <property type="entry name" value="TPR_12"/>
    <property type="match status" value="1"/>
</dbReference>
<dbReference type="InterPro" id="IPR019734">
    <property type="entry name" value="TPR_rpt"/>
</dbReference>
<dbReference type="PANTHER" id="PTHR24421:SF10">
    <property type="entry name" value="NITRATE_NITRITE SENSOR PROTEIN NARQ"/>
    <property type="match status" value="1"/>
</dbReference>
<dbReference type="PROSITE" id="PS50005">
    <property type="entry name" value="TPR"/>
    <property type="match status" value="1"/>
</dbReference>
<dbReference type="GO" id="GO:0016020">
    <property type="term" value="C:membrane"/>
    <property type="evidence" value="ECO:0007669"/>
    <property type="project" value="InterPro"/>
</dbReference>
<feature type="chain" id="PRO_5006389093" description="histidine kinase" evidence="12">
    <location>
        <begin position="26"/>
        <end position="669"/>
    </location>
</feature>
<keyword evidence="12" id="KW-0732">Signal</keyword>
<dbReference type="GO" id="GO:0000155">
    <property type="term" value="F:phosphorelay sensor kinase activity"/>
    <property type="evidence" value="ECO:0007669"/>
    <property type="project" value="InterPro"/>
</dbReference>
<evidence type="ECO:0000256" key="5">
    <source>
        <dbReference type="ARBA" id="ARBA00022741"/>
    </source>
</evidence>
<evidence type="ECO:0000256" key="12">
    <source>
        <dbReference type="SAM" id="SignalP"/>
    </source>
</evidence>
<sequence length="669" mass="78316">MQYKSTSFYRLIILFFLFFSCNSNKKNELPNQNTRTQQIEQLKAAKNPSVYNALRDTILSYPNDSLKNTLISDISYHFYSKNDSIKFRYWNSYSFKISEERENISGIAEANWDLGNFFYRQNNIDSSYYHYNLAYEEYLEARDEIKAGRMLLNMAILQEYIKDYVGSENTTFKALDLFEESTQAEKYIYRANNNLGIIYNGLENYPLALEYHRKALRNVEVLKQPVKSAQSLNNIGVVYQNMLDYQSSISNYNRALSVDSIYENNTRLYAMLTDNLGYSEFKLGNYQVAEYLFQEALQIRDSIGHKAGVVINKLHLGEYYLKSGDTTKAFQYTREANLLAEETTNNRDLLASYLLLAQIEPQKASNYLDNYIQLNDSLLKKERAIRNKFARIRFETDQYIQRTQELSNDKLWISLAAIILASVLFLLYLLKAQKVKNKELKYQKEQQEYNEEIYKLLLKQQTRLEEGRQEERSRISGELHDGVLGKLFGIRMNFGLLNLKTSNQEADKYDQLLEKLQVTEDEIRQISHNLICEVSASHLNFVKLLEQLVEEYRQLTSAEIKFNFDEDIEGELVDENIQINYYRILQEALQNVIKHAEASVVSIKIYRLQNFLLMEIRDDGKGFDIRKKVKGIGLKNMRNRMEKIDGTFSFETSGKGTYLLFKVKICKNG</sequence>
<dbReference type="SUPFAM" id="SSF48452">
    <property type="entry name" value="TPR-like"/>
    <property type="match status" value="1"/>
</dbReference>
<dbReference type="InterPro" id="IPR050482">
    <property type="entry name" value="Sensor_HK_TwoCompSys"/>
</dbReference>
<dbReference type="InterPro" id="IPR011712">
    <property type="entry name" value="Sig_transdc_His_kin_sub3_dim/P"/>
</dbReference>
<keyword evidence="15" id="KW-1185">Reference proteome</keyword>
<comment type="catalytic activity">
    <reaction evidence="1">
        <text>ATP + protein L-histidine = ADP + protein N-phospho-L-histidine.</text>
        <dbReference type="EC" id="2.7.13.3"/>
    </reaction>
</comment>
<evidence type="ECO:0000256" key="7">
    <source>
        <dbReference type="ARBA" id="ARBA00022840"/>
    </source>
</evidence>
<dbReference type="InterPro" id="IPR036890">
    <property type="entry name" value="HATPase_C_sf"/>
</dbReference>
<keyword evidence="7" id="KW-0067">ATP-binding</keyword>
<dbReference type="SMART" id="SM00387">
    <property type="entry name" value="HATPase_c"/>
    <property type="match status" value="1"/>
</dbReference>
<evidence type="ECO:0000256" key="10">
    <source>
        <dbReference type="SAM" id="Coils"/>
    </source>
</evidence>
<dbReference type="Gene3D" id="1.25.40.10">
    <property type="entry name" value="Tetratricopeptide repeat domain"/>
    <property type="match status" value="1"/>
</dbReference>
<dbReference type="InterPro" id="IPR005467">
    <property type="entry name" value="His_kinase_dom"/>
</dbReference>
<organism evidence="14 15">
    <name type="scientific">Salegentibacter mishustinae</name>
    <dbReference type="NCBI Taxonomy" id="270918"/>
    <lineage>
        <taxon>Bacteria</taxon>
        <taxon>Pseudomonadati</taxon>
        <taxon>Bacteroidota</taxon>
        <taxon>Flavobacteriia</taxon>
        <taxon>Flavobacteriales</taxon>
        <taxon>Flavobacteriaceae</taxon>
        <taxon>Salegentibacter</taxon>
    </lineage>
</organism>
<keyword evidence="11" id="KW-0472">Membrane</keyword>
<dbReference type="Pfam" id="PF07730">
    <property type="entry name" value="HisKA_3"/>
    <property type="match status" value="1"/>
</dbReference>
<evidence type="ECO:0000256" key="2">
    <source>
        <dbReference type="ARBA" id="ARBA00012438"/>
    </source>
</evidence>
<keyword evidence="11" id="KW-0812">Transmembrane</keyword>
<evidence type="ECO:0000256" key="11">
    <source>
        <dbReference type="SAM" id="Phobius"/>
    </source>
</evidence>